<evidence type="ECO:0000256" key="6">
    <source>
        <dbReference type="ARBA" id="ARBA00022777"/>
    </source>
</evidence>
<dbReference type="Gene3D" id="3.40.50.10330">
    <property type="entry name" value="Probable inorganic polyphosphate/atp-NAD kinase, domain 1"/>
    <property type="match status" value="1"/>
</dbReference>
<dbReference type="PANTHER" id="PTHR11255">
    <property type="entry name" value="DIACYLGLYCEROL KINASE"/>
    <property type="match status" value="1"/>
</dbReference>
<evidence type="ECO:0000256" key="4">
    <source>
        <dbReference type="ARBA" id="ARBA00022741"/>
    </source>
</evidence>
<dbReference type="EMBL" id="KB007985">
    <property type="protein sequence ID" value="ELR16570.1"/>
    <property type="molecule type" value="Genomic_DNA"/>
</dbReference>
<dbReference type="SMART" id="SM00045">
    <property type="entry name" value="DAGKa"/>
    <property type="match status" value="1"/>
</dbReference>
<dbReference type="InterPro" id="IPR016064">
    <property type="entry name" value="NAD/diacylglycerol_kinase_sf"/>
</dbReference>
<dbReference type="Proteomes" id="UP000011083">
    <property type="component" value="Unassembled WGS sequence"/>
</dbReference>
<dbReference type="Gene3D" id="2.60.200.40">
    <property type="match status" value="1"/>
</dbReference>
<dbReference type="SUPFAM" id="SSF111331">
    <property type="entry name" value="NAD kinase/diacylglycerol kinase-like"/>
    <property type="match status" value="1"/>
</dbReference>
<evidence type="ECO:0000256" key="2">
    <source>
        <dbReference type="ARBA" id="ARBA00009280"/>
    </source>
</evidence>
<dbReference type="STRING" id="1257118.L8GUA0"/>
<dbReference type="GO" id="GO:0016020">
    <property type="term" value="C:membrane"/>
    <property type="evidence" value="ECO:0007669"/>
    <property type="project" value="UniProtKB-SubCell"/>
</dbReference>
<keyword evidence="5" id="KW-0863">Zinc-finger</keyword>
<dbReference type="InterPro" id="IPR000756">
    <property type="entry name" value="Diacylglycerol_kin_accessory"/>
</dbReference>
<evidence type="ECO:0000256" key="1">
    <source>
        <dbReference type="ARBA" id="ARBA00004370"/>
    </source>
</evidence>
<dbReference type="EC" id="2.7.1.107" evidence="9"/>
<dbReference type="InterPro" id="IPR011993">
    <property type="entry name" value="PH-like_dom_sf"/>
</dbReference>
<evidence type="ECO:0000313" key="14">
    <source>
        <dbReference type="Proteomes" id="UP000011083"/>
    </source>
</evidence>
<comment type="catalytic activity">
    <reaction evidence="9">
        <text>a 1,2-diacyl-sn-glycerol + ATP = a 1,2-diacyl-sn-glycero-3-phosphate + ADP + H(+)</text>
        <dbReference type="Rhea" id="RHEA:10272"/>
        <dbReference type="ChEBI" id="CHEBI:15378"/>
        <dbReference type="ChEBI" id="CHEBI:17815"/>
        <dbReference type="ChEBI" id="CHEBI:30616"/>
        <dbReference type="ChEBI" id="CHEBI:58608"/>
        <dbReference type="ChEBI" id="CHEBI:456216"/>
        <dbReference type="EC" id="2.7.1.107"/>
    </reaction>
</comment>
<dbReference type="InterPro" id="IPR001849">
    <property type="entry name" value="PH_domain"/>
</dbReference>
<keyword evidence="3 9" id="KW-0808">Transferase</keyword>
<dbReference type="PANTHER" id="PTHR11255:SF54">
    <property type="entry name" value="DIACYLGLYCEROL KINASE THETA"/>
    <property type="match status" value="1"/>
</dbReference>
<dbReference type="GO" id="GO:0005524">
    <property type="term" value="F:ATP binding"/>
    <property type="evidence" value="ECO:0007669"/>
    <property type="project" value="UniProtKB-KW"/>
</dbReference>
<evidence type="ECO:0000259" key="11">
    <source>
        <dbReference type="PROSITE" id="PS50003"/>
    </source>
</evidence>
<dbReference type="SUPFAM" id="SSF50729">
    <property type="entry name" value="PH domain-like"/>
    <property type="match status" value="1"/>
</dbReference>
<comment type="similarity">
    <text evidence="2 9">Belongs to the eukaryotic diacylglycerol kinase family.</text>
</comment>
<dbReference type="Gene3D" id="2.30.29.30">
    <property type="entry name" value="Pleckstrin-homology domain (PH domain)/Phosphotyrosine-binding domain (PTB)"/>
    <property type="match status" value="1"/>
</dbReference>
<name>L8GUA0_ACACF</name>
<feature type="region of interest" description="Disordered" evidence="10">
    <location>
        <begin position="1"/>
        <end position="26"/>
    </location>
</feature>
<accession>L8GUA0</accession>
<keyword evidence="5" id="KW-0479">Metal-binding</keyword>
<dbReference type="GO" id="GO:0007200">
    <property type="term" value="P:phospholipase C-activating G protein-coupled receptor signaling pathway"/>
    <property type="evidence" value="ECO:0007669"/>
    <property type="project" value="InterPro"/>
</dbReference>
<feature type="domain" description="PH" evidence="11">
    <location>
        <begin position="371"/>
        <end position="464"/>
    </location>
</feature>
<sequence length="478" mass="52746">MFKSSKSSKGKSGEDDAQQSGEQHHEDPLLVFVNSKSGGRQGAALLPKFRALLPHDHVIDLLEDNQGPRPALEKFKELPNLKILACGGDGTGKWILETMDKMGLDPNPPVAVLPLGTGNDIARVLGWGGGYAGEKVPPILQEVRQSKINDLDRWQVQINTVDPQSGDTTETQEHCMNNYLSLGFADARVALDFHKKREGSPFLFATRGINKLWYAGLGAKAMLTDAISAPFFASATLDKILELSVDGIPVPLPEIEGLILLNLPSYAGGLNLWGTTKEDRFDVVSMNDGQLELIGIRSVFHFSQIGAGLATGVRIAQGKSVEITYKPDSPPLPCKIDGEPWLQELPATFNVTWVKRSQMLCRSESVASVSKPTKTGWMQKKGQTGPMSWRTRWFVLKDSTLYYYTTTQDTKAKGKIDLKFSAVTEDPAARTSFTISTPAREWYLYTDSEEDKQDWIGALMNHGSFLTQDMERVPENSQ</sequence>
<dbReference type="OMA" id="CGVWGKE"/>
<dbReference type="Pfam" id="PF00169">
    <property type="entry name" value="PH"/>
    <property type="match status" value="1"/>
</dbReference>
<evidence type="ECO:0000256" key="5">
    <source>
        <dbReference type="ARBA" id="ARBA00022771"/>
    </source>
</evidence>
<dbReference type="PROSITE" id="PS50146">
    <property type="entry name" value="DAGK"/>
    <property type="match status" value="1"/>
</dbReference>
<dbReference type="GO" id="GO:0005547">
    <property type="term" value="F:phosphatidylinositol-3,4,5-trisphosphate binding"/>
    <property type="evidence" value="ECO:0007669"/>
    <property type="project" value="UniProtKB-ARBA"/>
</dbReference>
<dbReference type="SMART" id="SM00233">
    <property type="entry name" value="PH"/>
    <property type="match status" value="1"/>
</dbReference>
<dbReference type="PROSITE" id="PS50003">
    <property type="entry name" value="PH_DOMAIN"/>
    <property type="match status" value="1"/>
</dbReference>
<dbReference type="Pfam" id="PF00781">
    <property type="entry name" value="DAGK_cat"/>
    <property type="match status" value="1"/>
</dbReference>
<dbReference type="RefSeq" id="XP_004338583.1">
    <property type="nucleotide sequence ID" value="XM_004338535.1"/>
</dbReference>
<dbReference type="GO" id="GO:0004143">
    <property type="term" value="F:ATP-dependent diacylglycerol kinase activity"/>
    <property type="evidence" value="ECO:0007669"/>
    <property type="project" value="UniProtKB-EC"/>
</dbReference>
<organism evidence="13 14">
    <name type="scientific">Acanthamoeba castellanii (strain ATCC 30010 / Neff)</name>
    <dbReference type="NCBI Taxonomy" id="1257118"/>
    <lineage>
        <taxon>Eukaryota</taxon>
        <taxon>Amoebozoa</taxon>
        <taxon>Discosea</taxon>
        <taxon>Longamoebia</taxon>
        <taxon>Centramoebida</taxon>
        <taxon>Acanthamoebidae</taxon>
        <taxon>Acanthamoeba</taxon>
    </lineage>
</organism>
<keyword evidence="4 9" id="KW-0547">Nucleotide-binding</keyword>
<dbReference type="VEuPathDB" id="AmoebaDB:ACA1_087520"/>
<comment type="subcellular location">
    <subcellularLocation>
        <location evidence="1">Membrane</location>
    </subcellularLocation>
</comment>
<feature type="domain" description="DAGKc" evidence="12">
    <location>
        <begin position="24"/>
        <end position="160"/>
    </location>
</feature>
<keyword evidence="6 9" id="KW-0418">Kinase</keyword>
<dbReference type="OrthoDB" id="242257at2759"/>
<gene>
    <name evidence="13" type="ORF">ACA1_087520</name>
</gene>
<dbReference type="KEGG" id="acan:ACA1_087520"/>
<dbReference type="FunFam" id="2.30.29.30:FF:000286">
    <property type="entry name" value="PH-protein kinase domain containing protein"/>
    <property type="match status" value="1"/>
</dbReference>
<keyword evidence="7 9" id="KW-0067">ATP-binding</keyword>
<dbReference type="GO" id="GO:0008270">
    <property type="term" value="F:zinc ion binding"/>
    <property type="evidence" value="ECO:0007669"/>
    <property type="project" value="UniProtKB-KW"/>
</dbReference>
<evidence type="ECO:0000256" key="3">
    <source>
        <dbReference type="ARBA" id="ARBA00022679"/>
    </source>
</evidence>
<dbReference type="Pfam" id="PF00609">
    <property type="entry name" value="DAGK_acc"/>
    <property type="match status" value="1"/>
</dbReference>
<evidence type="ECO:0000256" key="10">
    <source>
        <dbReference type="SAM" id="MobiDB-lite"/>
    </source>
</evidence>
<evidence type="ECO:0000256" key="8">
    <source>
        <dbReference type="ARBA" id="ARBA00023136"/>
    </source>
</evidence>
<evidence type="ECO:0000313" key="13">
    <source>
        <dbReference type="EMBL" id="ELR16570.1"/>
    </source>
</evidence>
<protein>
    <recommendedName>
        <fullName evidence="9">Diacylglycerol kinase</fullName>
        <shortName evidence="9">DAG kinase</shortName>
        <ecNumber evidence="9">2.7.1.107</ecNumber>
    </recommendedName>
</protein>
<proteinExistence type="inferred from homology"/>
<keyword evidence="5" id="KW-0862">Zinc</keyword>
<evidence type="ECO:0000259" key="12">
    <source>
        <dbReference type="PROSITE" id="PS50146"/>
    </source>
</evidence>
<dbReference type="InterPro" id="IPR017438">
    <property type="entry name" value="ATP-NAD_kinase_N"/>
</dbReference>
<reference evidence="13 14" key="1">
    <citation type="journal article" date="2013" name="Genome Biol.">
        <title>Genome of Acanthamoeba castellanii highlights extensive lateral gene transfer and early evolution of tyrosine kinase signaling.</title>
        <authorList>
            <person name="Clarke M."/>
            <person name="Lohan A.J."/>
            <person name="Liu B."/>
            <person name="Lagkouvardos I."/>
            <person name="Roy S."/>
            <person name="Zafar N."/>
            <person name="Bertelli C."/>
            <person name="Schilde C."/>
            <person name="Kianianmomeni A."/>
            <person name="Burglin T.R."/>
            <person name="Frech C."/>
            <person name="Turcotte B."/>
            <person name="Kopec K.O."/>
            <person name="Synnott J.M."/>
            <person name="Choo C."/>
            <person name="Paponov I."/>
            <person name="Finkler A."/>
            <person name="Soon Heng Tan C."/>
            <person name="Hutchins A.P."/>
            <person name="Weinmeier T."/>
            <person name="Rattei T."/>
            <person name="Chu J.S."/>
            <person name="Gimenez G."/>
            <person name="Irimia M."/>
            <person name="Rigden D.J."/>
            <person name="Fitzpatrick D.A."/>
            <person name="Lorenzo-Morales J."/>
            <person name="Bateman A."/>
            <person name="Chiu C.H."/>
            <person name="Tang P."/>
            <person name="Hegemann P."/>
            <person name="Fromm H."/>
            <person name="Raoult D."/>
            <person name="Greub G."/>
            <person name="Miranda-Saavedra D."/>
            <person name="Chen N."/>
            <person name="Nash P."/>
            <person name="Ginger M.L."/>
            <person name="Horn M."/>
            <person name="Schaap P."/>
            <person name="Caler L."/>
            <person name="Loftus B."/>
        </authorList>
    </citation>
    <scope>NUCLEOTIDE SEQUENCE [LARGE SCALE GENOMIC DNA]</scope>
    <source>
        <strain evidence="13 14">Neff</strain>
    </source>
</reference>
<evidence type="ECO:0000256" key="7">
    <source>
        <dbReference type="ARBA" id="ARBA00022840"/>
    </source>
</evidence>
<dbReference type="InterPro" id="IPR037607">
    <property type="entry name" value="DGK"/>
</dbReference>
<keyword evidence="8" id="KW-0472">Membrane</keyword>
<evidence type="ECO:0000256" key="9">
    <source>
        <dbReference type="RuleBase" id="RU361128"/>
    </source>
</evidence>
<dbReference type="GeneID" id="14917356"/>
<dbReference type="SMART" id="SM00046">
    <property type="entry name" value="DAGKc"/>
    <property type="match status" value="1"/>
</dbReference>
<keyword evidence="14" id="KW-1185">Reference proteome</keyword>
<dbReference type="AlphaFoldDB" id="L8GUA0"/>
<dbReference type="InterPro" id="IPR001206">
    <property type="entry name" value="Diacylglycerol_kinase_cat_dom"/>
</dbReference>